<dbReference type="PANTHER" id="PTHR35529">
    <property type="entry name" value="MANGANESE EFFLUX PUMP MNTP-RELATED"/>
    <property type="match status" value="1"/>
</dbReference>
<gene>
    <name evidence="6" type="ORF">OOT00_11565</name>
</gene>
<keyword evidence="2 5" id="KW-0812">Transmembrane</keyword>
<feature type="transmembrane region" description="Helical" evidence="5">
    <location>
        <begin position="36"/>
        <end position="56"/>
    </location>
</feature>
<feature type="transmembrane region" description="Helical" evidence="5">
    <location>
        <begin position="68"/>
        <end position="85"/>
    </location>
</feature>
<organism evidence="6 7">
    <name type="scientific">Desulfobotulus pelophilus</name>
    <dbReference type="NCBI Taxonomy" id="2823377"/>
    <lineage>
        <taxon>Bacteria</taxon>
        <taxon>Pseudomonadati</taxon>
        <taxon>Thermodesulfobacteriota</taxon>
        <taxon>Desulfobacteria</taxon>
        <taxon>Desulfobacterales</taxon>
        <taxon>Desulfobacteraceae</taxon>
        <taxon>Desulfobotulus</taxon>
    </lineage>
</organism>
<accession>A0ABT3NCE6</accession>
<evidence type="ECO:0000256" key="1">
    <source>
        <dbReference type="ARBA" id="ARBA00022475"/>
    </source>
</evidence>
<dbReference type="PANTHER" id="PTHR35529:SF1">
    <property type="entry name" value="MANGANESE EFFLUX PUMP MNTP-RELATED"/>
    <property type="match status" value="1"/>
</dbReference>
<dbReference type="Proteomes" id="UP001209681">
    <property type="component" value="Unassembled WGS sequence"/>
</dbReference>
<dbReference type="EMBL" id="JAPFPW010000013">
    <property type="protein sequence ID" value="MCW7754622.1"/>
    <property type="molecule type" value="Genomic_DNA"/>
</dbReference>
<keyword evidence="3 5" id="KW-1133">Transmembrane helix</keyword>
<evidence type="ECO:0000256" key="5">
    <source>
        <dbReference type="SAM" id="Phobius"/>
    </source>
</evidence>
<keyword evidence="7" id="KW-1185">Reference proteome</keyword>
<name>A0ABT3NCE6_9BACT</name>
<sequence>MYPVPILIIAIILAMDAFVLSMAQGLRTAVPGWSRIVPFACFLGLFQGAMLITGWFSGLLAGLWFAGWYPWLASVILLAVGFSRIRCGWKQRGRTFPKDSPCCRLSFMTLALVLSLDAFAVGLGQGLTPSPMILLVILVTLVTAVMVGAGMILGRLMGDVIWMRSVSECAGGMLILALAVRSMPYFPV</sequence>
<evidence type="ECO:0000256" key="3">
    <source>
        <dbReference type="ARBA" id="ARBA00022989"/>
    </source>
</evidence>
<proteinExistence type="predicted"/>
<feature type="transmembrane region" description="Helical" evidence="5">
    <location>
        <begin position="133"/>
        <end position="154"/>
    </location>
</feature>
<evidence type="ECO:0000256" key="4">
    <source>
        <dbReference type="ARBA" id="ARBA00023136"/>
    </source>
</evidence>
<evidence type="ECO:0000256" key="2">
    <source>
        <dbReference type="ARBA" id="ARBA00022692"/>
    </source>
</evidence>
<feature type="transmembrane region" description="Helical" evidence="5">
    <location>
        <begin position="105"/>
        <end position="127"/>
    </location>
</feature>
<feature type="transmembrane region" description="Helical" evidence="5">
    <location>
        <begin position="6"/>
        <end position="24"/>
    </location>
</feature>
<evidence type="ECO:0000313" key="7">
    <source>
        <dbReference type="Proteomes" id="UP001209681"/>
    </source>
</evidence>
<dbReference type="RefSeq" id="WP_265425559.1">
    <property type="nucleotide sequence ID" value="NZ_JAPFPW010000013.1"/>
</dbReference>
<keyword evidence="4 5" id="KW-0472">Membrane</keyword>
<evidence type="ECO:0000313" key="6">
    <source>
        <dbReference type="EMBL" id="MCW7754622.1"/>
    </source>
</evidence>
<comment type="caution">
    <text evidence="6">The sequence shown here is derived from an EMBL/GenBank/DDBJ whole genome shotgun (WGS) entry which is preliminary data.</text>
</comment>
<keyword evidence="1" id="KW-1003">Cell membrane</keyword>
<protein>
    <submittedName>
        <fullName evidence="6">Manganese efflux pump MntP family protein</fullName>
    </submittedName>
</protein>
<dbReference type="Pfam" id="PF02659">
    <property type="entry name" value="Mntp"/>
    <property type="match status" value="1"/>
</dbReference>
<reference evidence="6 7" key="1">
    <citation type="submission" date="2022-11" db="EMBL/GenBank/DDBJ databases">
        <title>Desulfobotulus tamanensis H1 sp. nov. - anaerobic, alkaliphilic, sulphate reducing bacterium isolated from terrestrial mud volcano.</title>
        <authorList>
            <person name="Frolova A."/>
            <person name="Merkel A.Y."/>
            <person name="Slobodkin A.I."/>
        </authorList>
    </citation>
    <scope>NUCLEOTIDE SEQUENCE [LARGE SCALE GENOMIC DNA]</scope>
    <source>
        <strain evidence="6 7">H1</strain>
    </source>
</reference>
<dbReference type="InterPro" id="IPR003810">
    <property type="entry name" value="Mntp/YtaF"/>
</dbReference>